<dbReference type="Pfam" id="PF08448">
    <property type="entry name" value="PAS_4"/>
    <property type="match status" value="1"/>
</dbReference>
<dbReference type="PRINTS" id="PR00032">
    <property type="entry name" value="HTHARAC"/>
</dbReference>
<keyword evidence="1" id="KW-0805">Transcription regulation</keyword>
<protein>
    <submittedName>
        <fullName evidence="5">Bifunctional transcriptional activator/DNA repair enzyme AdaA</fullName>
        <ecNumber evidence="5">2.1.1.-</ecNumber>
    </submittedName>
</protein>
<organism evidence="5 6">
    <name type="scientific">Stieleria neptunia</name>
    <dbReference type="NCBI Taxonomy" id="2527979"/>
    <lineage>
        <taxon>Bacteria</taxon>
        <taxon>Pseudomonadati</taxon>
        <taxon>Planctomycetota</taxon>
        <taxon>Planctomycetia</taxon>
        <taxon>Pirellulales</taxon>
        <taxon>Pirellulaceae</taxon>
        <taxon>Stieleria</taxon>
    </lineage>
</organism>
<name>A0A518HL89_9BACT</name>
<dbReference type="GO" id="GO:0008168">
    <property type="term" value="F:methyltransferase activity"/>
    <property type="evidence" value="ECO:0007669"/>
    <property type="project" value="UniProtKB-KW"/>
</dbReference>
<dbReference type="Pfam" id="PF12833">
    <property type="entry name" value="HTH_18"/>
    <property type="match status" value="1"/>
</dbReference>
<accession>A0A518HL89</accession>
<dbReference type="InterPro" id="IPR050204">
    <property type="entry name" value="AraC_XylS_family_regulators"/>
</dbReference>
<dbReference type="PANTHER" id="PTHR46796">
    <property type="entry name" value="HTH-TYPE TRANSCRIPTIONAL ACTIVATOR RHAS-RELATED"/>
    <property type="match status" value="1"/>
</dbReference>
<dbReference type="Gene3D" id="3.30.450.20">
    <property type="entry name" value="PAS domain"/>
    <property type="match status" value="1"/>
</dbReference>
<evidence type="ECO:0000256" key="1">
    <source>
        <dbReference type="ARBA" id="ARBA00023015"/>
    </source>
</evidence>
<proteinExistence type="predicted"/>
<keyword evidence="5" id="KW-0489">Methyltransferase</keyword>
<evidence type="ECO:0000259" key="4">
    <source>
        <dbReference type="PROSITE" id="PS01124"/>
    </source>
</evidence>
<dbReference type="KEGG" id="snep:Enr13x_14590"/>
<keyword evidence="5" id="KW-0808">Transferase</keyword>
<sequence length="257" mass="29187">MTASSSGSPRQLQEQFFEAMGGPQQFQQLFTYLPDVYFFVKDAQSRMMAVSSAILNRLGVSSEAEIIGTTDYEHFPAQLADEFVRDDRAVIETGRPLINRVEIWYTEHRLLDWFVTTKLPVRSTRGEVIGVMGTVRDYNGARAEIQAYSQIDDILNHIHQNLDRKIGVNELAAIAGVSSRQLHRRFVELFGLNVQEFLAKTRIKAASDALINSDLSVGDISVKFGFCDQSAFTQQFKKHIGETPLKFRKRQRVLPRI</sequence>
<dbReference type="InterPro" id="IPR018060">
    <property type="entry name" value="HTH_AraC"/>
</dbReference>
<reference evidence="5 6" key="1">
    <citation type="submission" date="2019-03" db="EMBL/GenBank/DDBJ databases">
        <title>Deep-cultivation of Planctomycetes and their phenomic and genomic characterization uncovers novel biology.</title>
        <authorList>
            <person name="Wiegand S."/>
            <person name="Jogler M."/>
            <person name="Boedeker C."/>
            <person name="Pinto D."/>
            <person name="Vollmers J."/>
            <person name="Rivas-Marin E."/>
            <person name="Kohn T."/>
            <person name="Peeters S.H."/>
            <person name="Heuer A."/>
            <person name="Rast P."/>
            <person name="Oberbeckmann S."/>
            <person name="Bunk B."/>
            <person name="Jeske O."/>
            <person name="Meyerdierks A."/>
            <person name="Storesund J.E."/>
            <person name="Kallscheuer N."/>
            <person name="Luecker S."/>
            <person name="Lage O.M."/>
            <person name="Pohl T."/>
            <person name="Merkel B.J."/>
            <person name="Hornburger P."/>
            <person name="Mueller R.-W."/>
            <person name="Bruemmer F."/>
            <person name="Labrenz M."/>
            <person name="Spormann A.M."/>
            <person name="Op den Camp H."/>
            <person name="Overmann J."/>
            <person name="Amann R."/>
            <person name="Jetten M.S.M."/>
            <person name="Mascher T."/>
            <person name="Medema M.H."/>
            <person name="Devos D.P."/>
            <person name="Kaster A.-K."/>
            <person name="Ovreas L."/>
            <person name="Rohde M."/>
            <person name="Galperin M.Y."/>
            <person name="Jogler C."/>
        </authorList>
    </citation>
    <scope>NUCLEOTIDE SEQUENCE [LARGE SCALE GENOMIC DNA]</scope>
    <source>
        <strain evidence="5 6">Enr13</strain>
    </source>
</reference>
<dbReference type="PROSITE" id="PS01124">
    <property type="entry name" value="HTH_ARAC_FAMILY_2"/>
    <property type="match status" value="1"/>
</dbReference>
<dbReference type="EMBL" id="CP037423">
    <property type="protein sequence ID" value="QDV41616.1"/>
    <property type="molecule type" value="Genomic_DNA"/>
</dbReference>
<keyword evidence="6" id="KW-1185">Reference proteome</keyword>
<keyword evidence="3" id="KW-0804">Transcription</keyword>
<dbReference type="SUPFAM" id="SSF55785">
    <property type="entry name" value="PYP-like sensor domain (PAS domain)"/>
    <property type="match status" value="1"/>
</dbReference>
<dbReference type="Proteomes" id="UP000319004">
    <property type="component" value="Chromosome"/>
</dbReference>
<feature type="domain" description="HTH araC/xylS-type" evidence="4">
    <location>
        <begin position="152"/>
        <end position="250"/>
    </location>
</feature>
<dbReference type="Gene3D" id="1.10.10.60">
    <property type="entry name" value="Homeodomain-like"/>
    <property type="match status" value="1"/>
</dbReference>
<dbReference type="PROSITE" id="PS00041">
    <property type="entry name" value="HTH_ARAC_FAMILY_1"/>
    <property type="match status" value="1"/>
</dbReference>
<dbReference type="SUPFAM" id="SSF46689">
    <property type="entry name" value="Homeodomain-like"/>
    <property type="match status" value="2"/>
</dbReference>
<dbReference type="InterPro" id="IPR035965">
    <property type="entry name" value="PAS-like_dom_sf"/>
</dbReference>
<dbReference type="RefSeq" id="WP_231744135.1">
    <property type="nucleotide sequence ID" value="NZ_CP037423.1"/>
</dbReference>
<dbReference type="InterPro" id="IPR013656">
    <property type="entry name" value="PAS_4"/>
</dbReference>
<gene>
    <name evidence="5" type="primary">adaA</name>
    <name evidence="5" type="ORF">Enr13x_14590</name>
</gene>
<evidence type="ECO:0000313" key="6">
    <source>
        <dbReference type="Proteomes" id="UP000319004"/>
    </source>
</evidence>
<dbReference type="GO" id="GO:0043565">
    <property type="term" value="F:sequence-specific DNA binding"/>
    <property type="evidence" value="ECO:0007669"/>
    <property type="project" value="InterPro"/>
</dbReference>
<evidence type="ECO:0000256" key="3">
    <source>
        <dbReference type="ARBA" id="ARBA00023163"/>
    </source>
</evidence>
<dbReference type="EC" id="2.1.1.-" evidence="5"/>
<dbReference type="InterPro" id="IPR020449">
    <property type="entry name" value="Tscrpt_reg_AraC-type_HTH"/>
</dbReference>
<dbReference type="PANTHER" id="PTHR46796:SF13">
    <property type="entry name" value="HTH-TYPE TRANSCRIPTIONAL ACTIVATOR RHAS"/>
    <property type="match status" value="1"/>
</dbReference>
<dbReference type="InterPro" id="IPR018062">
    <property type="entry name" value="HTH_AraC-typ_CS"/>
</dbReference>
<evidence type="ECO:0000313" key="5">
    <source>
        <dbReference type="EMBL" id="QDV41616.1"/>
    </source>
</evidence>
<evidence type="ECO:0000256" key="2">
    <source>
        <dbReference type="ARBA" id="ARBA00023125"/>
    </source>
</evidence>
<dbReference type="GO" id="GO:0003700">
    <property type="term" value="F:DNA-binding transcription factor activity"/>
    <property type="evidence" value="ECO:0007669"/>
    <property type="project" value="InterPro"/>
</dbReference>
<dbReference type="InterPro" id="IPR009057">
    <property type="entry name" value="Homeodomain-like_sf"/>
</dbReference>
<dbReference type="SMART" id="SM00342">
    <property type="entry name" value="HTH_ARAC"/>
    <property type="match status" value="1"/>
</dbReference>
<dbReference type="AlphaFoldDB" id="A0A518HL89"/>
<keyword evidence="2" id="KW-0238">DNA-binding</keyword>
<dbReference type="GO" id="GO:0032259">
    <property type="term" value="P:methylation"/>
    <property type="evidence" value="ECO:0007669"/>
    <property type="project" value="UniProtKB-KW"/>
</dbReference>